<organism evidence="1 2">
    <name type="scientific">Pontibacter cellulosilyticus</name>
    <dbReference type="NCBI Taxonomy" id="1720253"/>
    <lineage>
        <taxon>Bacteria</taxon>
        <taxon>Pseudomonadati</taxon>
        <taxon>Bacteroidota</taxon>
        <taxon>Cytophagia</taxon>
        <taxon>Cytophagales</taxon>
        <taxon>Hymenobacteraceae</taxon>
        <taxon>Pontibacter</taxon>
    </lineage>
</organism>
<evidence type="ECO:0000313" key="2">
    <source>
        <dbReference type="Proteomes" id="UP000603640"/>
    </source>
</evidence>
<accession>A0A923SPD3</accession>
<dbReference type="RefSeq" id="WP_187068052.1">
    <property type="nucleotide sequence ID" value="NZ_JACRVF010000004.1"/>
</dbReference>
<keyword evidence="2" id="KW-1185">Reference proteome</keyword>
<comment type="caution">
    <text evidence="1">The sequence shown here is derived from an EMBL/GenBank/DDBJ whole genome shotgun (WGS) entry which is preliminary data.</text>
</comment>
<sequence length="179" mass="20324">MRIFLWEKTLWKLNPAEVYAKLEIPLTDPINQIEHLRHMLSFCPASMRWKHAQRVLVSISKPNDPIHVTAKVPLALDGLLLSNSTQTFCLNLIKYAFAGSGSKIALGIGGAVFTAAHFNLTPKIFKAYLKQLSKYNLVKYAVFNEREYAIKFAFSLVHYAPAHAPHFFKELFFEPAEAC</sequence>
<gene>
    <name evidence="1" type="ORF">H8S84_14370</name>
</gene>
<proteinExistence type="predicted"/>
<reference evidence="1" key="1">
    <citation type="submission" date="2020-08" db="EMBL/GenBank/DDBJ databases">
        <title>Pontibacter sp. SD6 16S ribosomal RNA gene Genome sequencing and assembly.</title>
        <authorList>
            <person name="Kang M."/>
        </authorList>
    </citation>
    <scope>NUCLEOTIDE SEQUENCE</scope>
    <source>
        <strain evidence="1">SD6</strain>
    </source>
</reference>
<dbReference type="AlphaFoldDB" id="A0A923SPD3"/>
<dbReference type="EMBL" id="JACRVF010000004">
    <property type="protein sequence ID" value="MBC5994030.1"/>
    <property type="molecule type" value="Genomic_DNA"/>
</dbReference>
<dbReference type="Proteomes" id="UP000603640">
    <property type="component" value="Unassembled WGS sequence"/>
</dbReference>
<name>A0A923SPD3_9BACT</name>
<protein>
    <submittedName>
        <fullName evidence="1">Uncharacterized protein</fullName>
    </submittedName>
</protein>
<evidence type="ECO:0000313" key="1">
    <source>
        <dbReference type="EMBL" id="MBC5994030.1"/>
    </source>
</evidence>